<dbReference type="PANTHER" id="PTHR28260:SF1">
    <property type="entry name" value="SPINDLE POLE BODY COMPONENT SPC105"/>
    <property type="match status" value="1"/>
</dbReference>
<keyword evidence="5" id="KW-1185">Reference proteome</keyword>
<evidence type="ECO:0000256" key="1">
    <source>
        <dbReference type="SAM" id="Coils"/>
    </source>
</evidence>
<dbReference type="GO" id="GO:0000776">
    <property type="term" value="C:kinetochore"/>
    <property type="evidence" value="ECO:0007669"/>
    <property type="project" value="TreeGrafter"/>
</dbReference>
<feature type="region of interest" description="Disordered" evidence="2">
    <location>
        <begin position="58"/>
        <end position="118"/>
    </location>
</feature>
<feature type="compositionally biased region" description="Acidic residues" evidence="2">
    <location>
        <begin position="83"/>
        <end position="100"/>
    </location>
</feature>
<dbReference type="Pfam" id="PF18210">
    <property type="entry name" value="Knl1_RWD_C"/>
    <property type="match status" value="1"/>
</dbReference>
<dbReference type="EMBL" id="SGPK01000003">
    <property type="protein sequence ID" value="THH12139.1"/>
    <property type="molecule type" value="Genomic_DNA"/>
</dbReference>
<feature type="region of interest" description="Disordered" evidence="2">
    <location>
        <begin position="1"/>
        <end position="42"/>
    </location>
</feature>
<protein>
    <recommendedName>
        <fullName evidence="3">Spc7 kinetochore protein domain-containing protein</fullName>
    </recommendedName>
</protein>
<evidence type="ECO:0000259" key="3">
    <source>
        <dbReference type="SMART" id="SM00787"/>
    </source>
</evidence>
<feature type="compositionally biased region" description="Pro residues" evidence="2">
    <location>
        <begin position="542"/>
        <end position="554"/>
    </location>
</feature>
<dbReference type="InterPro" id="IPR033338">
    <property type="entry name" value="Spc105/Spc7"/>
</dbReference>
<feature type="region of interest" description="Disordered" evidence="2">
    <location>
        <begin position="131"/>
        <end position="249"/>
    </location>
</feature>
<feature type="compositionally biased region" description="Low complexity" evidence="2">
    <location>
        <begin position="620"/>
        <end position="639"/>
    </location>
</feature>
<reference evidence="4 5" key="1">
    <citation type="submission" date="2019-02" db="EMBL/GenBank/DDBJ databases">
        <title>Genome sequencing of the rare red list fungi Phellinidium pouzarii.</title>
        <authorList>
            <person name="Buettner E."/>
            <person name="Kellner H."/>
        </authorList>
    </citation>
    <scope>NUCLEOTIDE SEQUENCE [LARGE SCALE GENOMIC DNA]</scope>
    <source>
        <strain evidence="4 5">DSM 108285</strain>
    </source>
</reference>
<dbReference type="InterPro" id="IPR013253">
    <property type="entry name" value="Spc7_domain"/>
</dbReference>
<gene>
    <name evidence="4" type="ORF">EW145_g162</name>
</gene>
<feature type="region of interest" description="Disordered" evidence="2">
    <location>
        <begin position="503"/>
        <end position="595"/>
    </location>
</feature>
<dbReference type="InterPro" id="IPR040850">
    <property type="entry name" value="Knl1_RWD_C"/>
</dbReference>
<dbReference type="GO" id="GO:0007094">
    <property type="term" value="P:mitotic spindle assembly checkpoint signaling"/>
    <property type="evidence" value="ECO:0007669"/>
    <property type="project" value="TreeGrafter"/>
</dbReference>
<dbReference type="SMART" id="SM00787">
    <property type="entry name" value="Spc7"/>
    <property type="match status" value="1"/>
</dbReference>
<feature type="compositionally biased region" description="Low complexity" evidence="2">
    <location>
        <begin position="58"/>
        <end position="74"/>
    </location>
</feature>
<organism evidence="4 5">
    <name type="scientific">Phellinidium pouzarii</name>
    <dbReference type="NCBI Taxonomy" id="167371"/>
    <lineage>
        <taxon>Eukaryota</taxon>
        <taxon>Fungi</taxon>
        <taxon>Dikarya</taxon>
        <taxon>Basidiomycota</taxon>
        <taxon>Agaricomycotina</taxon>
        <taxon>Agaricomycetes</taxon>
        <taxon>Hymenochaetales</taxon>
        <taxon>Hymenochaetaceae</taxon>
        <taxon>Phellinidium</taxon>
    </lineage>
</organism>
<feature type="region of interest" description="Disordered" evidence="2">
    <location>
        <begin position="272"/>
        <end position="372"/>
    </location>
</feature>
<dbReference type="Proteomes" id="UP000308199">
    <property type="component" value="Unassembled WGS sequence"/>
</dbReference>
<proteinExistence type="predicted"/>
<feature type="compositionally biased region" description="Low complexity" evidence="2">
    <location>
        <begin position="140"/>
        <end position="158"/>
    </location>
</feature>
<evidence type="ECO:0000256" key="2">
    <source>
        <dbReference type="SAM" id="MobiDB-lite"/>
    </source>
</evidence>
<feature type="compositionally biased region" description="Polar residues" evidence="2">
    <location>
        <begin position="479"/>
        <end position="490"/>
    </location>
</feature>
<feature type="compositionally biased region" description="Polar residues" evidence="2">
    <location>
        <begin position="1"/>
        <end position="19"/>
    </location>
</feature>
<dbReference type="OrthoDB" id="5592879at2759"/>
<keyword evidence="1" id="KW-0175">Coiled coil</keyword>
<feature type="compositionally biased region" description="Polar residues" evidence="2">
    <location>
        <begin position="190"/>
        <end position="203"/>
    </location>
</feature>
<feature type="coiled-coil region" evidence="1">
    <location>
        <begin position="969"/>
        <end position="1052"/>
    </location>
</feature>
<feature type="compositionally biased region" description="Polar residues" evidence="2">
    <location>
        <begin position="503"/>
        <end position="517"/>
    </location>
</feature>
<feature type="region of interest" description="Disordered" evidence="2">
    <location>
        <begin position="442"/>
        <end position="490"/>
    </location>
</feature>
<sequence>MPPQRRQSFAPSATTSKSRQGLGRKRAQSLVPGDSRRLAPRKSILKSTAFTFSVLPDQEQQAQQDALQRQQSSQKIAFAEMVNNDDDDDDDIEGEGIDEGNDYRAEMSGNTSRKSLGRRVSFAPFAQYRVFDTSDQNTNSSGAPSSSPTSVSPFEPGSEPSPPPSSPYVPRLSNENDYPGRRMSVASARRISTVSGYGETSMSLDDDDDISEPPTDPVFFPASEGYGKNASVSPEGEFDEDEDEDDDDDDMEITEAIALHINRKRSLSIAQQHAMARRSSLLPRRHSSVKFFDPPPRQSDGEFEETEGMGDDDDDDATTASQMIQESDAPMEFTIPLEKPLKKPRPPSDAWLALQAATHSQVEGDDDDGEEMELTHAISRLRNARASFEFGGQRRAGDDDGSDNAGFEEASFTSTDDSMDANVDMGDRTLNFTSLLGGVRNLEISGDDSEGATGGTNFARELPPAVSTAPLSIQRKETVPTQVAPTKVPSSVFSAPVPLILAASSTQASEESRSPPTITKEPEMVQPTSQLRPPAPSVFAAPVPPSRVPVPSSPSKPMTNSTVASPAKKRPAASQNMFSDIPQPSPAKKRALEGSFVAPLSQSQVLNRQIPDTSMAVPPSGDLIGTSSTSISSAKTSLGMRRPSGYFAQRRSLAPGTVTPLPTSSIANNDAQLDPSSGTSGAGLSRASPRKSQMRRASVAVAPAKGKVQDENVLTLKSLPRIPSVFMSKATSALAPENPPVTVPAVVVTSEENPERDASELVTMDTDDQDQTARWRANIVSEALPHEAEYEFDDGLPSISIEEFFMMTRVKFMDELTIPRRSTIHPSQMRGNRRDSTILPSMAEYVTAMTVDIPQLQLYSWVAKDLQTWIDNSKKIYREAEDEVAKVTPSLFREFSQANEEGRAELLHQLKLIKANKHNAAKEKWYEWKYQWIENLHENANKGFAELEQDRAALSDIISQAQDILPTLRQQHAQILSELEKERIEIEEVEQSDPGYLEELKVTIAEQNQLLEVYRTDFTEGNAKLERLDEKLSELEAQKQENIQAIDDAERKISLNKNSTTNLQRYLTDELESLQVLHSWRIAKVAQQSLELVFDEQFLVSVPCMKFRPISTEISISRINNGEGLNHVRRRPDPFSLISDLVIRRAEMFVRGVSTNSVKTVVETLSDFWTSCTQIRTQLRFLAIKYPLSLSSLSSQQGDEFSGFKAVVSVLLHKQKTKALVAFLFSDEVLGCWPFAIQKLQCEVKIAYGKVDPEEVRGAVMERLSEATVEDNHACLLDACVEAASRYD</sequence>
<feature type="compositionally biased region" description="Polar residues" evidence="2">
    <location>
        <begin position="660"/>
        <end position="679"/>
    </location>
</feature>
<feature type="compositionally biased region" description="Acidic residues" evidence="2">
    <location>
        <begin position="236"/>
        <end position="249"/>
    </location>
</feature>
<feature type="region of interest" description="Disordered" evidence="2">
    <location>
        <begin position="609"/>
        <end position="703"/>
    </location>
</feature>
<comment type="caution">
    <text evidence="4">The sequence shown here is derived from an EMBL/GenBank/DDBJ whole genome shotgun (WGS) entry which is preliminary data.</text>
</comment>
<evidence type="ECO:0000313" key="5">
    <source>
        <dbReference type="Proteomes" id="UP000308199"/>
    </source>
</evidence>
<name>A0A4S4LJI5_9AGAM</name>
<evidence type="ECO:0000313" key="4">
    <source>
        <dbReference type="EMBL" id="THH12139.1"/>
    </source>
</evidence>
<feature type="domain" description="Spc7 kinetochore protein" evidence="3">
    <location>
        <begin position="784"/>
        <end position="1103"/>
    </location>
</feature>
<dbReference type="PANTHER" id="PTHR28260">
    <property type="entry name" value="SPINDLE POLE BODY COMPONENT SPC105"/>
    <property type="match status" value="1"/>
</dbReference>
<feature type="compositionally biased region" description="Acidic residues" evidence="2">
    <location>
        <begin position="301"/>
        <end position="317"/>
    </location>
</feature>
<dbReference type="GO" id="GO:0034501">
    <property type="term" value="P:protein localization to kinetochore"/>
    <property type="evidence" value="ECO:0007669"/>
    <property type="project" value="TreeGrafter"/>
</dbReference>
<dbReference type="Pfam" id="PF08317">
    <property type="entry name" value="Spc7"/>
    <property type="match status" value="1"/>
</dbReference>
<feature type="compositionally biased region" description="Acidic residues" evidence="2">
    <location>
        <begin position="363"/>
        <end position="372"/>
    </location>
</feature>
<dbReference type="GO" id="GO:1990758">
    <property type="term" value="P:mitotic sister chromatid biorientation"/>
    <property type="evidence" value="ECO:0007669"/>
    <property type="project" value="TreeGrafter"/>
</dbReference>
<accession>A0A4S4LJI5</accession>
<feature type="region of interest" description="Disordered" evidence="2">
    <location>
        <begin position="389"/>
        <end position="425"/>
    </location>
</feature>